<evidence type="ECO:0000256" key="5">
    <source>
        <dbReference type="ARBA" id="ARBA00022842"/>
    </source>
</evidence>
<dbReference type="NCBIfam" id="NF007980">
    <property type="entry name" value="PRK10707.1"/>
    <property type="match status" value="1"/>
</dbReference>
<sequence length="203" mass="21890">MTLAERLAAAMARAPADGEPPIPGDAALGAADLDPGGDPMPAAVLIAVTDRPEPGVLLTRRTDSLSRHAGQVAFPGGRIDADDADAVAAALREAEEEVALPRHTAQVVGVADPYRTITGFQVTPVLAVVPPDLPLRPQPGEVAAIFEPPLAFLLDPASREWRDMDWRGRTRRVMEINWQGHRIWGATAAMLVNLSRRLDRWQH</sequence>
<comment type="cofactor">
    <cofactor evidence="1">
        <name>Mn(2+)</name>
        <dbReference type="ChEBI" id="CHEBI:29035"/>
    </cofactor>
</comment>
<dbReference type="AlphaFoldDB" id="A0A7W9ANV1"/>
<dbReference type="CDD" id="cd03426">
    <property type="entry name" value="NUDIX_CoAse_Nudt7"/>
    <property type="match status" value="1"/>
</dbReference>
<comment type="cofactor">
    <cofactor evidence="2">
        <name>Mg(2+)</name>
        <dbReference type="ChEBI" id="CHEBI:18420"/>
    </cofactor>
</comment>
<keyword evidence="4" id="KW-0378">Hydrolase</keyword>
<dbReference type="GO" id="GO:0046872">
    <property type="term" value="F:metal ion binding"/>
    <property type="evidence" value="ECO:0007669"/>
    <property type="project" value="UniProtKB-KW"/>
</dbReference>
<name>A0A7W9ANV1_9SPHN</name>
<feature type="domain" description="Nudix hydrolase" evidence="8">
    <location>
        <begin position="39"/>
        <end position="170"/>
    </location>
</feature>
<evidence type="ECO:0000313" key="10">
    <source>
        <dbReference type="Proteomes" id="UP000557739"/>
    </source>
</evidence>
<evidence type="ECO:0000313" key="9">
    <source>
        <dbReference type="EMBL" id="MBB5697701.1"/>
    </source>
</evidence>
<dbReference type="GO" id="GO:0010945">
    <property type="term" value="F:coenzyme A diphosphatase activity"/>
    <property type="evidence" value="ECO:0007669"/>
    <property type="project" value="InterPro"/>
</dbReference>
<accession>A0A7W9ANV1</accession>
<keyword evidence="3" id="KW-0479">Metal-binding</keyword>
<dbReference type="PROSITE" id="PS51462">
    <property type="entry name" value="NUDIX"/>
    <property type="match status" value="1"/>
</dbReference>
<evidence type="ECO:0000256" key="7">
    <source>
        <dbReference type="SAM" id="MobiDB-lite"/>
    </source>
</evidence>
<keyword evidence="6" id="KW-0464">Manganese</keyword>
<evidence type="ECO:0000259" key="8">
    <source>
        <dbReference type="PROSITE" id="PS51462"/>
    </source>
</evidence>
<organism evidence="9 10">
    <name type="scientific">Sphingomonas yantingensis</name>
    <dbReference type="NCBI Taxonomy" id="1241761"/>
    <lineage>
        <taxon>Bacteria</taxon>
        <taxon>Pseudomonadati</taxon>
        <taxon>Pseudomonadota</taxon>
        <taxon>Alphaproteobacteria</taxon>
        <taxon>Sphingomonadales</taxon>
        <taxon>Sphingomonadaceae</taxon>
        <taxon>Sphingomonas</taxon>
    </lineage>
</organism>
<dbReference type="RefSeq" id="WP_343053167.1">
    <property type="nucleotide sequence ID" value="NZ_JACIJJ010000001.1"/>
</dbReference>
<dbReference type="EMBL" id="JACIJJ010000001">
    <property type="protein sequence ID" value="MBB5697701.1"/>
    <property type="molecule type" value="Genomic_DNA"/>
</dbReference>
<feature type="compositionally biased region" description="Low complexity" evidence="7">
    <location>
        <begin position="24"/>
        <end position="34"/>
    </location>
</feature>
<comment type="caution">
    <text evidence="9">The sequence shown here is derived from an EMBL/GenBank/DDBJ whole genome shotgun (WGS) entry which is preliminary data.</text>
</comment>
<dbReference type="InterPro" id="IPR000086">
    <property type="entry name" value="NUDIX_hydrolase_dom"/>
</dbReference>
<dbReference type="PANTHER" id="PTHR12992">
    <property type="entry name" value="NUDIX HYDROLASE"/>
    <property type="match status" value="1"/>
</dbReference>
<dbReference type="InterPro" id="IPR045121">
    <property type="entry name" value="CoAse"/>
</dbReference>
<evidence type="ECO:0000256" key="4">
    <source>
        <dbReference type="ARBA" id="ARBA00022801"/>
    </source>
</evidence>
<evidence type="ECO:0000256" key="3">
    <source>
        <dbReference type="ARBA" id="ARBA00022723"/>
    </source>
</evidence>
<evidence type="ECO:0000256" key="1">
    <source>
        <dbReference type="ARBA" id="ARBA00001936"/>
    </source>
</evidence>
<keyword evidence="5" id="KW-0460">Magnesium</keyword>
<evidence type="ECO:0000256" key="2">
    <source>
        <dbReference type="ARBA" id="ARBA00001946"/>
    </source>
</evidence>
<proteinExistence type="predicted"/>
<feature type="region of interest" description="Disordered" evidence="7">
    <location>
        <begin position="9"/>
        <end position="34"/>
    </location>
</feature>
<dbReference type="SUPFAM" id="SSF55811">
    <property type="entry name" value="Nudix"/>
    <property type="match status" value="1"/>
</dbReference>
<keyword evidence="10" id="KW-1185">Reference proteome</keyword>
<dbReference type="Proteomes" id="UP000557739">
    <property type="component" value="Unassembled WGS sequence"/>
</dbReference>
<reference evidence="9 10" key="1">
    <citation type="submission" date="2020-08" db="EMBL/GenBank/DDBJ databases">
        <title>Genomic Encyclopedia of Type Strains, Phase IV (KMG-IV): sequencing the most valuable type-strain genomes for metagenomic binning, comparative biology and taxonomic classification.</title>
        <authorList>
            <person name="Goeker M."/>
        </authorList>
    </citation>
    <scope>NUCLEOTIDE SEQUENCE [LARGE SCALE GENOMIC DNA]</scope>
    <source>
        <strain evidence="9 10">DSM 27244</strain>
    </source>
</reference>
<gene>
    <name evidence="9" type="ORF">FHR19_001026</name>
</gene>
<protein>
    <submittedName>
        <fullName evidence="9">8-oxo-dGTP pyrophosphatase MutT (NUDIX family)</fullName>
    </submittedName>
</protein>
<dbReference type="Pfam" id="PF00293">
    <property type="entry name" value="NUDIX"/>
    <property type="match status" value="1"/>
</dbReference>
<dbReference type="PANTHER" id="PTHR12992:SF11">
    <property type="entry name" value="MITOCHONDRIAL COENZYME A DIPHOSPHATASE NUDT8"/>
    <property type="match status" value="1"/>
</dbReference>
<dbReference type="Gene3D" id="3.90.79.10">
    <property type="entry name" value="Nucleoside Triphosphate Pyrophosphohydrolase"/>
    <property type="match status" value="1"/>
</dbReference>
<dbReference type="InterPro" id="IPR015797">
    <property type="entry name" value="NUDIX_hydrolase-like_dom_sf"/>
</dbReference>
<evidence type="ECO:0000256" key="6">
    <source>
        <dbReference type="ARBA" id="ARBA00023211"/>
    </source>
</evidence>